<dbReference type="CDD" id="cd00590">
    <property type="entry name" value="RRM_SF"/>
    <property type="match status" value="1"/>
</dbReference>
<dbReference type="VEuPathDB" id="FungiDB:RhiirA1_482999"/>
<accession>A0A2N0NHV7</accession>
<dbReference type="VEuPathDB" id="FungiDB:FUN_020800"/>
<evidence type="ECO:0008006" key="3">
    <source>
        <dbReference type="Google" id="ProtNLM"/>
    </source>
</evidence>
<reference evidence="1 2" key="2">
    <citation type="submission" date="2017-09" db="EMBL/GenBank/DDBJ databases">
        <title>Extensive intraspecific genome diversity in a model arbuscular mycorrhizal fungus.</title>
        <authorList>
            <person name="Chen E.C."/>
            <person name="Morin E."/>
            <person name="Beaudet D."/>
            <person name="Noel J."/>
            <person name="Ndikumana S."/>
            <person name="Charron P."/>
            <person name="St-Onge C."/>
            <person name="Giorgi J."/>
            <person name="Grigoriev I.V."/>
            <person name="Roux C."/>
            <person name="Martin F.M."/>
            <person name="Corradi N."/>
        </authorList>
    </citation>
    <scope>NUCLEOTIDE SEQUENCE [LARGE SCALE GENOMIC DNA]</scope>
    <source>
        <strain evidence="1 2">A5</strain>
    </source>
</reference>
<name>A0A2N0NHV7_9GLOM</name>
<evidence type="ECO:0000313" key="1">
    <source>
        <dbReference type="EMBL" id="PKB94144.1"/>
    </source>
</evidence>
<dbReference type="Gene3D" id="3.30.70.330">
    <property type="match status" value="1"/>
</dbReference>
<comment type="caution">
    <text evidence="1">The sequence shown here is derived from an EMBL/GenBank/DDBJ whole genome shotgun (WGS) entry which is preliminary data.</text>
</comment>
<dbReference type="EMBL" id="LLXJ01006574">
    <property type="protein sequence ID" value="PKB94144.1"/>
    <property type="molecule type" value="Genomic_DNA"/>
</dbReference>
<organism evidence="1 2">
    <name type="scientific">Rhizophagus irregularis</name>
    <dbReference type="NCBI Taxonomy" id="588596"/>
    <lineage>
        <taxon>Eukaryota</taxon>
        <taxon>Fungi</taxon>
        <taxon>Fungi incertae sedis</taxon>
        <taxon>Mucoromycota</taxon>
        <taxon>Glomeromycotina</taxon>
        <taxon>Glomeromycetes</taxon>
        <taxon>Glomerales</taxon>
        <taxon>Glomeraceae</taxon>
        <taxon>Rhizophagus</taxon>
    </lineage>
</organism>
<reference evidence="1 2" key="1">
    <citation type="submission" date="2016-04" db="EMBL/GenBank/DDBJ databases">
        <title>Genome analyses suggest a sexual origin of heterokaryosis in a supposedly ancient asexual fungus.</title>
        <authorList>
            <person name="Ropars J."/>
            <person name="Sedzielewska K."/>
            <person name="Noel J."/>
            <person name="Charron P."/>
            <person name="Farinelli L."/>
            <person name="Marton T."/>
            <person name="Kruger M."/>
            <person name="Pelin A."/>
            <person name="Brachmann A."/>
            <person name="Corradi N."/>
        </authorList>
    </citation>
    <scope>NUCLEOTIDE SEQUENCE [LARGE SCALE GENOMIC DNA]</scope>
    <source>
        <strain evidence="1 2">A5</strain>
    </source>
</reference>
<gene>
    <name evidence="1" type="ORF">RhiirA5_386839</name>
</gene>
<proteinExistence type="predicted"/>
<dbReference type="InterPro" id="IPR012677">
    <property type="entry name" value="Nucleotide-bd_a/b_plait_sf"/>
</dbReference>
<dbReference type="AlphaFoldDB" id="A0A2N0NHV7"/>
<dbReference type="VEuPathDB" id="FungiDB:FUN_010953"/>
<protein>
    <recommendedName>
        <fullName evidence="3">RRM domain-containing protein</fullName>
    </recommendedName>
</protein>
<dbReference type="VEuPathDB" id="FungiDB:RhiirFUN_015187"/>
<dbReference type="SUPFAM" id="SSF54928">
    <property type="entry name" value="RNA-binding domain, RBD"/>
    <property type="match status" value="1"/>
</dbReference>
<dbReference type="InterPro" id="IPR035979">
    <property type="entry name" value="RBD_domain_sf"/>
</dbReference>
<sequence length="409" mass="45918">MLSGTWDTGVSSCMKSKSGSLGVGSGSRPRSKILLASSGDNAELGVCRGKGRAVEREEEEKKTDRSLLLRWARWEVLGLELEADRSLDLERDRERERALAVLELERRGSRVRLLPLRKYFDLLSEKICCANCAQSRRVFWKCGRVHACTFKQRIASTPNASPDLDTNGAPDGDRTPDPVVTLAITRDDFQAAAVPNAAPESLQKFPTNKAFIEAVNNLFLETYESYTGKARMTGSGETKRLVIHFHTAEARDLCVGSTYPEFPDLIFHAHDPRQLRSNEDLWAIQVTDIPFVIKKDNLMAYFKKFGNITSCRLFSRPNAKVQQARIVYDNADSIAHFADQWAVYCFSTCLRITPCFYTVDQKAARCQYVATLTQLPPNVKDINLAPLTRDLSAKAVNVPLCLNSYKPKR</sequence>
<evidence type="ECO:0000313" key="2">
    <source>
        <dbReference type="Proteomes" id="UP000232722"/>
    </source>
</evidence>
<dbReference type="Proteomes" id="UP000232722">
    <property type="component" value="Unassembled WGS sequence"/>
</dbReference>
<dbReference type="VEuPathDB" id="FungiDB:RhiirA1_401527"/>
<dbReference type="GO" id="GO:0003676">
    <property type="term" value="F:nucleic acid binding"/>
    <property type="evidence" value="ECO:0007669"/>
    <property type="project" value="InterPro"/>
</dbReference>